<dbReference type="CDD" id="cd04186">
    <property type="entry name" value="GT_2_like_c"/>
    <property type="match status" value="1"/>
</dbReference>
<evidence type="ECO:0000313" key="4">
    <source>
        <dbReference type="Proteomes" id="UP000251561"/>
    </source>
</evidence>
<keyword evidence="1" id="KW-1133">Transmembrane helix</keyword>
<dbReference type="SUPFAM" id="SSF53448">
    <property type="entry name" value="Nucleotide-diphospho-sugar transferases"/>
    <property type="match status" value="1"/>
</dbReference>
<gene>
    <name evidence="3" type="ORF">HYN86_11715</name>
</gene>
<evidence type="ECO:0000313" key="3">
    <source>
        <dbReference type="EMBL" id="AXB57221.1"/>
    </source>
</evidence>
<dbReference type="KEGG" id="ffl:HYN86_11715"/>
<name>A0A344LTH9_9FLAO</name>
<keyword evidence="3" id="KW-0808">Transferase</keyword>
<dbReference type="PANTHER" id="PTHR43179:SF7">
    <property type="entry name" value="RHAMNOSYLTRANSFERASE WBBL"/>
    <property type="match status" value="1"/>
</dbReference>
<evidence type="ECO:0000259" key="2">
    <source>
        <dbReference type="Pfam" id="PF00535"/>
    </source>
</evidence>
<dbReference type="InterPro" id="IPR029044">
    <property type="entry name" value="Nucleotide-diphossugar_trans"/>
</dbReference>
<feature type="transmembrane region" description="Helical" evidence="1">
    <location>
        <begin position="255"/>
        <end position="273"/>
    </location>
</feature>
<accession>A0A344LTH9</accession>
<sequence>MFDIAIILINYNSSDHSINCIRSIIEKTSKNINYQIIITDNCSKQEDYLKLKLFCEETGLNNLKLHRNRINTGFGAGNMFGVQFANAKYLAFINNDTLFKNDCLLILKNALENNPNIGIAGAQAYKENGDFLGSLDHFASPMREILGRNFLETINSKKYPNRKKIYTQPLQVNFVPGSFMFLRAKDFYNAGGFDTNIFLYYEETDLCIRLANKSKFAYLIPEAEFIHFHGGSTEKSLAIKKELKISLLYIMQKHYGFFGYKIVLYFLVLKYFFSSIFKPKNWSLFFLILTGAPISKSLKTKQIITE</sequence>
<keyword evidence="4" id="KW-1185">Reference proteome</keyword>
<dbReference type="PANTHER" id="PTHR43179">
    <property type="entry name" value="RHAMNOSYLTRANSFERASE WBBL"/>
    <property type="match status" value="1"/>
</dbReference>
<keyword evidence="1" id="KW-0812">Transmembrane</keyword>
<dbReference type="InterPro" id="IPR001173">
    <property type="entry name" value="Glyco_trans_2-like"/>
</dbReference>
<dbReference type="Proteomes" id="UP000251561">
    <property type="component" value="Chromosome"/>
</dbReference>
<dbReference type="GO" id="GO:0016740">
    <property type="term" value="F:transferase activity"/>
    <property type="evidence" value="ECO:0007669"/>
    <property type="project" value="UniProtKB-KW"/>
</dbReference>
<dbReference type="Pfam" id="PF00535">
    <property type="entry name" value="Glycos_transf_2"/>
    <property type="match status" value="1"/>
</dbReference>
<evidence type="ECO:0000256" key="1">
    <source>
        <dbReference type="SAM" id="Phobius"/>
    </source>
</evidence>
<reference evidence="3 4" key="1">
    <citation type="submission" date="2018-06" db="EMBL/GenBank/DDBJ databases">
        <title>Genome sequencing of Flavobacterium.</title>
        <authorList>
            <person name="Baek M.-G."/>
            <person name="Yi H."/>
        </authorList>
    </citation>
    <scope>NUCLEOTIDE SEQUENCE [LARGE SCALE GENOMIC DNA]</scope>
    <source>
        <strain evidence="3 4">HYN0086</strain>
    </source>
</reference>
<dbReference type="OrthoDB" id="9771846at2"/>
<dbReference type="EMBL" id="CP030261">
    <property type="protein sequence ID" value="AXB57221.1"/>
    <property type="molecule type" value="Genomic_DNA"/>
</dbReference>
<feature type="domain" description="Glycosyltransferase 2-like" evidence="2">
    <location>
        <begin position="6"/>
        <end position="185"/>
    </location>
</feature>
<proteinExistence type="predicted"/>
<dbReference type="Gene3D" id="3.90.550.10">
    <property type="entry name" value="Spore Coat Polysaccharide Biosynthesis Protein SpsA, Chain A"/>
    <property type="match status" value="1"/>
</dbReference>
<protein>
    <submittedName>
        <fullName evidence="3">Glycosyltransferase family 2 protein</fullName>
    </submittedName>
</protein>
<organism evidence="3 4">
    <name type="scientific">Flavobacterium fluviale</name>
    <dbReference type="NCBI Taxonomy" id="2249356"/>
    <lineage>
        <taxon>Bacteria</taxon>
        <taxon>Pseudomonadati</taxon>
        <taxon>Bacteroidota</taxon>
        <taxon>Flavobacteriia</taxon>
        <taxon>Flavobacteriales</taxon>
        <taxon>Flavobacteriaceae</taxon>
        <taxon>Flavobacterium</taxon>
    </lineage>
</organism>
<dbReference type="AlphaFoldDB" id="A0A344LTH9"/>
<keyword evidence="1" id="KW-0472">Membrane</keyword>